<dbReference type="EMBL" id="VDFM01000015">
    <property type="protein sequence ID" value="MQS53354.1"/>
    <property type="molecule type" value="Genomic_DNA"/>
</dbReference>
<evidence type="ECO:0000313" key="1">
    <source>
        <dbReference type="EMBL" id="MQS53354.1"/>
    </source>
</evidence>
<sequence>MINPLLKEINGDIAKYTYQADDSQKGEVLYSKKIHATKIMDDTLDGFHDSYYKMLHNRIMIYGKNNKFPKTDIIAWY</sequence>
<dbReference type="AlphaFoldDB" id="A0A5P0ZJW2"/>
<name>A0A5P0ZJW2_9LACO</name>
<organism evidence="1 2">
    <name type="scientific">Companilactobacillus mishanensis</name>
    <dbReference type="NCBI Taxonomy" id="2486008"/>
    <lineage>
        <taxon>Bacteria</taxon>
        <taxon>Bacillati</taxon>
        <taxon>Bacillota</taxon>
        <taxon>Bacilli</taxon>
        <taxon>Lactobacillales</taxon>
        <taxon>Lactobacillaceae</taxon>
        <taxon>Companilactobacillus</taxon>
    </lineage>
</organism>
<comment type="caution">
    <text evidence="1">The sequence shown here is derived from an EMBL/GenBank/DDBJ whole genome shotgun (WGS) entry which is preliminary data.</text>
</comment>
<gene>
    <name evidence="1" type="ORF">FHL02_10010</name>
</gene>
<reference evidence="1 2" key="1">
    <citation type="journal article" date="2019" name="Syst. Appl. Microbiol.">
        <title>Polyphasic characterization of two novel Lactobacillus spp. isolated from blown salami packages: Description of Lactobacillus halodurans sp. nov. and Lactobacillus salsicarnum sp. nov.</title>
        <authorList>
            <person name="Schuster J.A."/>
            <person name="Klingl A."/>
            <person name="Vogel R.F."/>
            <person name="Ehrmann M.A."/>
        </authorList>
    </citation>
    <scope>NUCLEOTIDE SEQUENCE [LARGE SCALE GENOMIC DNA]</scope>
    <source>
        <strain evidence="1 2">TMW 1.2118</strain>
    </source>
</reference>
<accession>A0A5P0ZJW2</accession>
<evidence type="ECO:0000313" key="2">
    <source>
        <dbReference type="Proteomes" id="UP000380386"/>
    </source>
</evidence>
<protein>
    <submittedName>
        <fullName evidence="1">Uncharacterized protein</fullName>
    </submittedName>
</protein>
<dbReference type="RefSeq" id="WP_153383822.1">
    <property type="nucleotide sequence ID" value="NZ_VDFM01000015.1"/>
</dbReference>
<dbReference type="Proteomes" id="UP000380386">
    <property type="component" value="Unassembled WGS sequence"/>
</dbReference>
<proteinExistence type="predicted"/>